<organism evidence="1 2">
    <name type="scientific">Halobaculum saliterrae</name>
    <dbReference type="NCBI Taxonomy" id="2073113"/>
    <lineage>
        <taxon>Archaea</taxon>
        <taxon>Methanobacteriati</taxon>
        <taxon>Methanobacteriota</taxon>
        <taxon>Stenosarchaea group</taxon>
        <taxon>Halobacteria</taxon>
        <taxon>Halobacteriales</taxon>
        <taxon>Haloferacaceae</taxon>
        <taxon>Halobaculum</taxon>
    </lineage>
</organism>
<gene>
    <name evidence="1" type="ORF">GRX01_03190</name>
</gene>
<dbReference type="OrthoDB" id="185087at2157"/>
<dbReference type="AlphaFoldDB" id="A0A6B0SUJ2"/>
<proteinExistence type="predicted"/>
<sequence>MRVLVDVSHPAHVHLFRNAIAALDDRGHEVRVVSREKDVTTDLLDAYGIDHVPLSTKGAGGAVETAREWTARGARLLRVAAGFRPHVVLSRLNPTAAYASRLVGAPNVVFHDTEQAGLLDRATTPFASVVCTPAEFDRDVGDHQVRYEGYHELAYLHPARFDPDPRRLTDAGVDPDEPFSVVRLVEWTAHHDAGAAGFGPDTVRELIDRLGESGAVYLSSEGDLPPDLAEHEAPVAYDAVLDLLAYADCYVGDSGTMATEAALLATPSVRYDPYDDDMGNFETLADRGLVDSRADERAAVERAVSLAADPEAGDRWRRRRRRLLGEKVDVTAFMVELVEEVGAP</sequence>
<protein>
    <submittedName>
        <fullName evidence="1">DUF354 domain-containing protein</fullName>
    </submittedName>
</protein>
<dbReference type="PANTHER" id="PTHR39662:SF1">
    <property type="entry name" value="DUF354 DOMAIN-CONTAINING PROTEIN"/>
    <property type="match status" value="1"/>
</dbReference>
<comment type="caution">
    <text evidence="1">The sequence shown here is derived from an EMBL/GenBank/DDBJ whole genome shotgun (WGS) entry which is preliminary data.</text>
</comment>
<dbReference type="Gene3D" id="3.40.50.2000">
    <property type="entry name" value="Glycogen Phosphorylase B"/>
    <property type="match status" value="1"/>
</dbReference>
<reference evidence="1 2" key="1">
    <citation type="submission" date="2019-12" db="EMBL/GenBank/DDBJ databases">
        <title>Isolation and characterization of three novel carbon monoxide-oxidizing members of Halobacteria from salione crusts and soils.</title>
        <authorList>
            <person name="Myers M.R."/>
            <person name="King G.M."/>
        </authorList>
    </citation>
    <scope>NUCLEOTIDE SEQUENCE [LARGE SCALE GENOMIC DNA]</scope>
    <source>
        <strain evidence="1 2">WSA2</strain>
    </source>
</reference>
<dbReference type="RefSeq" id="WP_159663409.1">
    <property type="nucleotide sequence ID" value="NZ_WUUS01000002.1"/>
</dbReference>
<evidence type="ECO:0000313" key="2">
    <source>
        <dbReference type="Proteomes" id="UP000437065"/>
    </source>
</evidence>
<dbReference type="Proteomes" id="UP000437065">
    <property type="component" value="Unassembled WGS sequence"/>
</dbReference>
<dbReference type="EMBL" id="WUUS01000002">
    <property type="protein sequence ID" value="MXR40361.1"/>
    <property type="molecule type" value="Genomic_DNA"/>
</dbReference>
<dbReference type="InterPro" id="IPR007152">
    <property type="entry name" value="DUF354"/>
</dbReference>
<dbReference type="SUPFAM" id="SSF53756">
    <property type="entry name" value="UDP-Glycosyltransferase/glycogen phosphorylase"/>
    <property type="match status" value="1"/>
</dbReference>
<dbReference type="Pfam" id="PF04007">
    <property type="entry name" value="DUF354"/>
    <property type="match status" value="1"/>
</dbReference>
<accession>A0A6B0SUJ2</accession>
<name>A0A6B0SUJ2_9EURY</name>
<dbReference type="PANTHER" id="PTHR39662">
    <property type="entry name" value="DUF354 DOMAIN-CONTAINING PROTEIN-RELATED"/>
    <property type="match status" value="1"/>
</dbReference>
<evidence type="ECO:0000313" key="1">
    <source>
        <dbReference type="EMBL" id="MXR40361.1"/>
    </source>
</evidence>
<dbReference type="PIRSF" id="PIRSF005357">
    <property type="entry name" value="UCP005357"/>
    <property type="match status" value="1"/>
</dbReference>
<keyword evidence="2" id="KW-1185">Reference proteome</keyword>